<name>A7I2R1_CAMHC</name>
<evidence type="ECO:0000256" key="1">
    <source>
        <dbReference type="ARBA" id="ARBA00005790"/>
    </source>
</evidence>
<comment type="subcellular location">
    <subcellularLocation>
        <location evidence="9">Cytoplasm</location>
    </subcellularLocation>
</comment>
<dbReference type="Gene3D" id="3.30.63.10">
    <property type="entry name" value="Guanylate Kinase phosphate binding domain"/>
    <property type="match status" value="1"/>
</dbReference>
<dbReference type="AlphaFoldDB" id="A7I2R1"/>
<dbReference type="FunFam" id="3.30.63.10:FF:000002">
    <property type="entry name" value="Guanylate kinase 1"/>
    <property type="match status" value="1"/>
</dbReference>
<dbReference type="InterPro" id="IPR008144">
    <property type="entry name" value="Guanylate_kin-like_dom"/>
</dbReference>
<evidence type="ECO:0000313" key="11">
    <source>
        <dbReference type="EMBL" id="ABS51936.1"/>
    </source>
</evidence>
<protein>
    <recommendedName>
        <fullName evidence="3 9">Guanylate kinase</fullName>
        <ecNumber evidence="2 9">2.7.4.8</ecNumber>
    </recommendedName>
    <alternativeName>
        <fullName evidence="8 9">GMP kinase</fullName>
    </alternativeName>
</protein>
<evidence type="ECO:0000313" key="12">
    <source>
        <dbReference type="Proteomes" id="UP000002407"/>
    </source>
</evidence>
<dbReference type="PROSITE" id="PS50052">
    <property type="entry name" value="GUANYLATE_KINASE_2"/>
    <property type="match status" value="1"/>
</dbReference>
<dbReference type="SUPFAM" id="SSF52540">
    <property type="entry name" value="P-loop containing nucleoside triphosphate hydrolases"/>
    <property type="match status" value="1"/>
</dbReference>
<dbReference type="GO" id="GO:0005829">
    <property type="term" value="C:cytosol"/>
    <property type="evidence" value="ECO:0007669"/>
    <property type="project" value="TreeGrafter"/>
</dbReference>
<dbReference type="PANTHER" id="PTHR23117">
    <property type="entry name" value="GUANYLATE KINASE-RELATED"/>
    <property type="match status" value="1"/>
</dbReference>
<evidence type="ECO:0000256" key="7">
    <source>
        <dbReference type="ARBA" id="ARBA00022840"/>
    </source>
</evidence>
<keyword evidence="9" id="KW-0963">Cytoplasm</keyword>
<dbReference type="EC" id="2.7.4.8" evidence="2 9"/>
<dbReference type="RefSeq" id="WP_012109103.1">
    <property type="nucleotide sequence ID" value="NC_009714.1"/>
</dbReference>
<feature type="binding site" evidence="9">
    <location>
        <begin position="10"/>
        <end position="17"/>
    </location>
    <ligand>
        <name>ATP</name>
        <dbReference type="ChEBI" id="CHEBI:30616"/>
    </ligand>
</feature>
<evidence type="ECO:0000256" key="6">
    <source>
        <dbReference type="ARBA" id="ARBA00022777"/>
    </source>
</evidence>
<feature type="domain" description="Guanylate kinase-like" evidence="10">
    <location>
        <begin position="3"/>
        <end position="182"/>
    </location>
</feature>
<comment type="similarity">
    <text evidence="1 9">Belongs to the guanylate kinase family.</text>
</comment>
<keyword evidence="6 9" id="KW-0418">Kinase</keyword>
<dbReference type="Gene3D" id="3.40.50.300">
    <property type="entry name" value="P-loop containing nucleotide triphosphate hydrolases"/>
    <property type="match status" value="1"/>
</dbReference>
<proteinExistence type="inferred from homology"/>
<dbReference type="SMART" id="SM00072">
    <property type="entry name" value="GuKc"/>
    <property type="match status" value="1"/>
</dbReference>
<dbReference type="Proteomes" id="UP000002407">
    <property type="component" value="Chromosome"/>
</dbReference>
<evidence type="ECO:0000256" key="4">
    <source>
        <dbReference type="ARBA" id="ARBA00022679"/>
    </source>
</evidence>
<dbReference type="STRING" id="360107.CHAB381_1251"/>
<dbReference type="eggNOG" id="COG0194">
    <property type="taxonomic scope" value="Bacteria"/>
</dbReference>
<accession>A7I2R1</accession>
<dbReference type="InterPro" id="IPR027417">
    <property type="entry name" value="P-loop_NTPase"/>
</dbReference>
<comment type="catalytic activity">
    <reaction evidence="9">
        <text>GMP + ATP = GDP + ADP</text>
        <dbReference type="Rhea" id="RHEA:20780"/>
        <dbReference type="ChEBI" id="CHEBI:30616"/>
        <dbReference type="ChEBI" id="CHEBI:58115"/>
        <dbReference type="ChEBI" id="CHEBI:58189"/>
        <dbReference type="ChEBI" id="CHEBI:456216"/>
        <dbReference type="EC" id="2.7.4.8"/>
    </reaction>
</comment>
<organism evidence="11 12">
    <name type="scientific">Campylobacter hominis (strain ATCC BAA-381 / DSM 21671 / CCUG 45161 / LMG 19568 / NCTC 13146 / CH001A)</name>
    <dbReference type="NCBI Taxonomy" id="360107"/>
    <lineage>
        <taxon>Bacteria</taxon>
        <taxon>Pseudomonadati</taxon>
        <taxon>Campylobacterota</taxon>
        <taxon>Epsilonproteobacteria</taxon>
        <taxon>Campylobacterales</taxon>
        <taxon>Campylobacteraceae</taxon>
        <taxon>Campylobacter</taxon>
    </lineage>
</organism>
<keyword evidence="7 9" id="KW-0067">ATP-binding</keyword>
<keyword evidence="4 9" id="KW-0808">Transferase</keyword>
<dbReference type="InterPro" id="IPR008145">
    <property type="entry name" value="GK/Ca_channel_bsu"/>
</dbReference>
<keyword evidence="12" id="KW-1185">Reference proteome</keyword>
<dbReference type="OrthoDB" id="9808150at2"/>
<dbReference type="HOGENOM" id="CLU_001715_1_2_7"/>
<dbReference type="InterPro" id="IPR017665">
    <property type="entry name" value="Guanylate_kinase"/>
</dbReference>
<evidence type="ECO:0000256" key="3">
    <source>
        <dbReference type="ARBA" id="ARBA00016296"/>
    </source>
</evidence>
<dbReference type="NCBIfam" id="TIGR03263">
    <property type="entry name" value="guanyl_kin"/>
    <property type="match status" value="1"/>
</dbReference>
<dbReference type="KEGG" id="cha:CHAB381_1251"/>
<gene>
    <name evidence="9 11" type="primary">gmk</name>
    <name evidence="11" type="ordered locus">CHAB381_1251</name>
</gene>
<comment type="function">
    <text evidence="9">Essential for recycling GMP and indirectly, cGMP.</text>
</comment>
<reference evidence="12" key="1">
    <citation type="submission" date="2007-07" db="EMBL/GenBank/DDBJ databases">
        <title>Complete genome sequence of Campylobacter hominis ATCC BAA-381, a commensal isolated from the human gastrointestinal tract.</title>
        <authorList>
            <person name="Fouts D.E."/>
            <person name="Mongodin E.F."/>
            <person name="Puiu D."/>
            <person name="Sebastian Y."/>
            <person name="Miller W.G."/>
            <person name="Mandrell R.E."/>
            <person name="Nelson K.E."/>
        </authorList>
    </citation>
    <scope>NUCLEOTIDE SEQUENCE [LARGE SCALE GENOMIC DNA]</scope>
    <source>
        <strain evidence="12">ATCC BAA-381 / LMG 19568 / NCTC 13146 / CH001A</strain>
    </source>
</reference>
<dbReference type="PANTHER" id="PTHR23117:SF13">
    <property type="entry name" value="GUANYLATE KINASE"/>
    <property type="match status" value="1"/>
</dbReference>
<evidence type="ECO:0000256" key="9">
    <source>
        <dbReference type="HAMAP-Rule" id="MF_00328"/>
    </source>
</evidence>
<dbReference type="GO" id="GO:0005524">
    <property type="term" value="F:ATP binding"/>
    <property type="evidence" value="ECO:0007669"/>
    <property type="project" value="UniProtKB-UniRule"/>
</dbReference>
<dbReference type="HAMAP" id="MF_00328">
    <property type="entry name" value="Guanylate_kinase"/>
    <property type="match status" value="1"/>
</dbReference>
<evidence type="ECO:0000259" key="10">
    <source>
        <dbReference type="PROSITE" id="PS50052"/>
    </source>
</evidence>
<sequence length="202" mass="23233">MGGQILIVSGPSGSGKSTLIERLMKEENNIYFSISSTTRKIRAGEKDDVNYHYISVSDFEKGIKEGEFLEYAVVHKNYYGTSIKPVLAALEAGKSVIFDIDVQGFDIVRKKFDEEITSVFITTKTKNELEKRLKKRGSNDEKDIERRLYNAAIEMQHIKDYDYFLINDDLANSYRAFKAIFRSMKFKTKNLNVAQIAENWID</sequence>
<dbReference type="GO" id="GO:0004385">
    <property type="term" value="F:GMP kinase activity"/>
    <property type="evidence" value="ECO:0007669"/>
    <property type="project" value="UniProtKB-UniRule"/>
</dbReference>
<evidence type="ECO:0000256" key="2">
    <source>
        <dbReference type="ARBA" id="ARBA00012961"/>
    </source>
</evidence>
<dbReference type="EMBL" id="CP000776">
    <property type="protein sequence ID" value="ABS51936.1"/>
    <property type="molecule type" value="Genomic_DNA"/>
</dbReference>
<evidence type="ECO:0000256" key="8">
    <source>
        <dbReference type="ARBA" id="ARBA00030128"/>
    </source>
</evidence>
<evidence type="ECO:0000256" key="5">
    <source>
        <dbReference type="ARBA" id="ARBA00022741"/>
    </source>
</evidence>
<keyword evidence="5 9" id="KW-0547">Nucleotide-binding</keyword>
<dbReference type="CDD" id="cd00071">
    <property type="entry name" value="GMPK"/>
    <property type="match status" value="1"/>
</dbReference>
<dbReference type="Pfam" id="PF00625">
    <property type="entry name" value="Guanylate_kin"/>
    <property type="match status" value="1"/>
</dbReference>